<dbReference type="PANTHER" id="PTHR43557">
    <property type="entry name" value="APOPTOSIS-INDUCING FACTOR 1"/>
    <property type="match status" value="1"/>
</dbReference>
<evidence type="ECO:0000313" key="7">
    <source>
        <dbReference type="EMBL" id="SQI43704.1"/>
    </source>
</evidence>
<dbReference type="InterPro" id="IPR028202">
    <property type="entry name" value="Reductase_C"/>
</dbReference>
<evidence type="ECO:0000259" key="5">
    <source>
        <dbReference type="Pfam" id="PF07992"/>
    </source>
</evidence>
<dbReference type="InterPro" id="IPR036188">
    <property type="entry name" value="FAD/NAD-bd_sf"/>
</dbReference>
<keyword evidence="7" id="KW-0223">Dioxygenase</keyword>
<evidence type="ECO:0000256" key="4">
    <source>
        <dbReference type="ARBA" id="ARBA00023002"/>
    </source>
</evidence>
<dbReference type="InterPro" id="IPR016156">
    <property type="entry name" value="FAD/NAD-linked_Rdtase_dimer_sf"/>
</dbReference>
<dbReference type="GO" id="GO:0016651">
    <property type="term" value="F:oxidoreductase activity, acting on NAD(P)H"/>
    <property type="evidence" value="ECO:0007669"/>
    <property type="project" value="TreeGrafter"/>
</dbReference>
<keyword evidence="3" id="KW-0274">FAD</keyword>
<dbReference type="NCBIfam" id="NF042949">
    <property type="entry name" value="3PPDioc_HcaD"/>
    <property type="match status" value="1"/>
</dbReference>
<evidence type="ECO:0000256" key="1">
    <source>
        <dbReference type="ARBA" id="ARBA00001974"/>
    </source>
</evidence>
<keyword evidence="8" id="KW-1185">Reference proteome</keyword>
<dbReference type="NCBIfam" id="NF007286">
    <property type="entry name" value="PRK09754.1"/>
    <property type="match status" value="1"/>
</dbReference>
<dbReference type="Pfam" id="PF07992">
    <property type="entry name" value="Pyr_redox_2"/>
    <property type="match status" value="1"/>
</dbReference>
<name>A0A2X4Y574_9GAMM</name>
<dbReference type="Proteomes" id="UP000249005">
    <property type="component" value="Chromosome 1"/>
</dbReference>
<gene>
    <name evidence="7" type="primary">hcaD</name>
    <name evidence="7" type="ORF">NCTC12151_03199</name>
</gene>
<evidence type="ECO:0000256" key="3">
    <source>
        <dbReference type="ARBA" id="ARBA00022827"/>
    </source>
</evidence>
<dbReference type="Gene3D" id="3.30.390.30">
    <property type="match status" value="1"/>
</dbReference>
<evidence type="ECO:0000259" key="6">
    <source>
        <dbReference type="Pfam" id="PF14759"/>
    </source>
</evidence>
<dbReference type="RefSeq" id="WP_111741516.1">
    <property type="nucleotide sequence ID" value="NZ_LR698987.1"/>
</dbReference>
<organism evidence="7 8">
    <name type="scientific">Leminorella richardii</name>
    <dbReference type="NCBI Taxonomy" id="158841"/>
    <lineage>
        <taxon>Bacteria</taxon>
        <taxon>Pseudomonadati</taxon>
        <taxon>Pseudomonadota</taxon>
        <taxon>Gammaproteobacteria</taxon>
        <taxon>Enterobacterales</taxon>
        <taxon>Budviciaceae</taxon>
        <taxon>Leminorella</taxon>
    </lineage>
</organism>
<protein>
    <submittedName>
        <fullName evidence="7">3-phenylpropionate/cinnamic acid dioxygenase ferredoxin--NAD(+) reductase component</fullName>
        <ecNumber evidence="7">1.18.1.3</ecNumber>
    </submittedName>
</protein>
<dbReference type="SUPFAM" id="SSF55424">
    <property type="entry name" value="FAD/NAD-linked reductases, dimerisation (C-terminal) domain"/>
    <property type="match status" value="1"/>
</dbReference>
<dbReference type="InterPro" id="IPR053382">
    <property type="entry name" value="Ring-hydroxylating_dioxygenase"/>
</dbReference>
<keyword evidence="4 7" id="KW-0560">Oxidoreductase</keyword>
<comment type="cofactor">
    <cofactor evidence="1">
        <name>FAD</name>
        <dbReference type="ChEBI" id="CHEBI:57692"/>
    </cofactor>
</comment>
<dbReference type="GO" id="GO:0051213">
    <property type="term" value="F:dioxygenase activity"/>
    <property type="evidence" value="ECO:0007669"/>
    <property type="project" value="UniProtKB-KW"/>
</dbReference>
<evidence type="ECO:0000313" key="8">
    <source>
        <dbReference type="Proteomes" id="UP000249005"/>
    </source>
</evidence>
<dbReference type="Gene3D" id="3.50.50.60">
    <property type="entry name" value="FAD/NAD(P)-binding domain"/>
    <property type="match status" value="2"/>
</dbReference>
<dbReference type="PANTHER" id="PTHR43557:SF2">
    <property type="entry name" value="RIESKE DOMAIN-CONTAINING PROTEIN-RELATED"/>
    <property type="match status" value="1"/>
</dbReference>
<dbReference type="AlphaFoldDB" id="A0A2X4Y574"/>
<accession>A0A2X4Y574</accession>
<dbReference type="KEGG" id="lri:NCTC12151_03199"/>
<proteinExistence type="predicted"/>
<dbReference type="GO" id="GO:0008860">
    <property type="term" value="F:ferredoxin-NAD+ reductase activity"/>
    <property type="evidence" value="ECO:0007669"/>
    <property type="project" value="UniProtKB-EC"/>
</dbReference>
<keyword evidence="2" id="KW-0285">Flavoprotein</keyword>
<reference evidence="7 8" key="1">
    <citation type="submission" date="2018-06" db="EMBL/GenBank/DDBJ databases">
        <authorList>
            <consortium name="Pathogen Informatics"/>
            <person name="Doyle S."/>
        </authorList>
    </citation>
    <scope>NUCLEOTIDE SEQUENCE [LARGE SCALE GENOMIC DNA]</scope>
    <source>
        <strain evidence="7 8">NCTC12151</strain>
    </source>
</reference>
<dbReference type="OrthoDB" id="9768666at2"/>
<dbReference type="GO" id="GO:0005737">
    <property type="term" value="C:cytoplasm"/>
    <property type="evidence" value="ECO:0007669"/>
    <property type="project" value="TreeGrafter"/>
</dbReference>
<dbReference type="Pfam" id="PF14759">
    <property type="entry name" value="Reductase_C"/>
    <property type="match status" value="1"/>
</dbReference>
<sequence length="399" mass="43535">MKQIVIIGGGQAGVMAAAALRAQQFAGTITVVSDEPDIPYERPPLSKDALLSPTPQLQGILPTSFYKENDIILRRSTRAVAINTQQRTVVLSDGEELKWDRLLLASGARARRLALLDALGDKSHTLRTAVDAGRLRTVLKANQRILIVGAGTIGLELAASARQCGCEVTVIEQASTVMGRNAPPPVREYLTKLHQQHQVRFCLNARIEQAALEQGNVVLTLQDGERLVGDAVIYGIGIEANDRLASQAGLATANGIIVDDRCRTSEADIYAAGDVTLQRRGEQLVRLETWDNANQQASVAACAMLDKPLPAAVPVWFWTDQFDSNIQFIGDMQNERWLMRGSADAHSAIWFAVRDGRLVGAITLNQGREMRHLRTLIQQAGQVDEKQLTDPLVALKSLI</sequence>
<dbReference type="EC" id="1.18.1.3" evidence="7"/>
<feature type="domain" description="FAD/NAD(P)-binding" evidence="5">
    <location>
        <begin position="3"/>
        <end position="297"/>
    </location>
</feature>
<dbReference type="SUPFAM" id="SSF51905">
    <property type="entry name" value="FAD/NAD(P)-binding domain"/>
    <property type="match status" value="1"/>
</dbReference>
<evidence type="ECO:0000256" key="2">
    <source>
        <dbReference type="ARBA" id="ARBA00022630"/>
    </source>
</evidence>
<dbReference type="InterPro" id="IPR050446">
    <property type="entry name" value="FAD-oxidoreductase/Apoptosis"/>
</dbReference>
<feature type="domain" description="Reductase C-terminal" evidence="6">
    <location>
        <begin position="316"/>
        <end position="398"/>
    </location>
</feature>
<dbReference type="InterPro" id="IPR023753">
    <property type="entry name" value="FAD/NAD-binding_dom"/>
</dbReference>
<dbReference type="PRINTS" id="PR00368">
    <property type="entry name" value="FADPNR"/>
</dbReference>
<dbReference type="PRINTS" id="PR00411">
    <property type="entry name" value="PNDRDTASEI"/>
</dbReference>
<dbReference type="EMBL" id="LS483470">
    <property type="protein sequence ID" value="SQI43704.1"/>
    <property type="molecule type" value="Genomic_DNA"/>
</dbReference>